<dbReference type="RefSeq" id="XP_025372724.1">
    <property type="nucleotide sequence ID" value="XM_025510541.1"/>
</dbReference>
<accession>A0A316W7K0</accession>
<proteinExistence type="predicted"/>
<sequence>MMTRRHQLILGATFTRRRRNSVAHAREMPAVHAFPALIIPAFILTPSRRMLERRSCVVAGMTAPAISPPPRERESGVTL</sequence>
<dbReference type="Proteomes" id="UP000245783">
    <property type="component" value="Unassembled WGS sequence"/>
</dbReference>
<name>A0A316W7K0_9BASI</name>
<organism evidence="1 2">
    <name type="scientific">Ceraceosorus guamensis</name>
    <dbReference type="NCBI Taxonomy" id="1522189"/>
    <lineage>
        <taxon>Eukaryota</taxon>
        <taxon>Fungi</taxon>
        <taxon>Dikarya</taxon>
        <taxon>Basidiomycota</taxon>
        <taxon>Ustilaginomycotina</taxon>
        <taxon>Exobasidiomycetes</taxon>
        <taxon>Ceraceosorales</taxon>
        <taxon>Ceraceosoraceae</taxon>
        <taxon>Ceraceosorus</taxon>
    </lineage>
</organism>
<gene>
    <name evidence="1" type="ORF">IE81DRAFT_161622</name>
</gene>
<reference evidence="1 2" key="1">
    <citation type="journal article" date="2018" name="Mol. Biol. Evol.">
        <title>Broad Genomic Sampling Reveals a Smut Pathogenic Ancestry of the Fungal Clade Ustilaginomycotina.</title>
        <authorList>
            <person name="Kijpornyongpan T."/>
            <person name="Mondo S.J."/>
            <person name="Barry K."/>
            <person name="Sandor L."/>
            <person name="Lee J."/>
            <person name="Lipzen A."/>
            <person name="Pangilinan J."/>
            <person name="LaButti K."/>
            <person name="Hainaut M."/>
            <person name="Henrissat B."/>
            <person name="Grigoriev I.V."/>
            <person name="Spatafora J.W."/>
            <person name="Aime M.C."/>
        </authorList>
    </citation>
    <scope>NUCLEOTIDE SEQUENCE [LARGE SCALE GENOMIC DNA]</scope>
    <source>
        <strain evidence="1 2">MCA 4658</strain>
    </source>
</reference>
<evidence type="ECO:0000313" key="2">
    <source>
        <dbReference type="Proteomes" id="UP000245783"/>
    </source>
</evidence>
<dbReference type="InParanoid" id="A0A316W7K0"/>
<evidence type="ECO:0000313" key="1">
    <source>
        <dbReference type="EMBL" id="PWN45564.1"/>
    </source>
</evidence>
<protein>
    <submittedName>
        <fullName evidence="1">Uncharacterized protein</fullName>
    </submittedName>
</protein>
<dbReference type="EMBL" id="KZ819354">
    <property type="protein sequence ID" value="PWN45564.1"/>
    <property type="molecule type" value="Genomic_DNA"/>
</dbReference>
<dbReference type="AlphaFoldDB" id="A0A316W7K0"/>
<dbReference type="GeneID" id="37032411"/>
<keyword evidence="2" id="KW-1185">Reference proteome</keyword>